<dbReference type="Pfam" id="PF10154">
    <property type="entry name" value="Fy-3"/>
    <property type="match status" value="1"/>
</dbReference>
<dbReference type="GO" id="GO:0005737">
    <property type="term" value="C:cytoplasm"/>
    <property type="evidence" value="ECO:0007669"/>
    <property type="project" value="TreeGrafter"/>
</dbReference>
<dbReference type="Proteomes" id="UP000749559">
    <property type="component" value="Unassembled WGS sequence"/>
</dbReference>
<evidence type="ECO:0000313" key="2">
    <source>
        <dbReference type="Proteomes" id="UP000749559"/>
    </source>
</evidence>
<organism evidence="1 2">
    <name type="scientific">Owenia fusiformis</name>
    <name type="common">Polychaete worm</name>
    <dbReference type="NCBI Taxonomy" id="6347"/>
    <lineage>
        <taxon>Eukaryota</taxon>
        <taxon>Metazoa</taxon>
        <taxon>Spiralia</taxon>
        <taxon>Lophotrochozoa</taxon>
        <taxon>Annelida</taxon>
        <taxon>Polychaeta</taxon>
        <taxon>Sedentaria</taxon>
        <taxon>Canalipalpata</taxon>
        <taxon>Sabellida</taxon>
        <taxon>Oweniida</taxon>
        <taxon>Oweniidae</taxon>
        <taxon>Owenia</taxon>
    </lineage>
</organism>
<reference evidence="1" key="1">
    <citation type="submission" date="2022-03" db="EMBL/GenBank/DDBJ databases">
        <authorList>
            <person name="Martin C."/>
        </authorList>
    </citation>
    <scope>NUCLEOTIDE SEQUENCE</scope>
</reference>
<proteinExistence type="predicted"/>
<accession>A0A8S4PL15</accession>
<name>A0A8S4PL15_OWEFU</name>
<gene>
    <name evidence="1" type="ORF">OFUS_LOCUS19633</name>
</gene>
<keyword evidence="2" id="KW-1185">Reference proteome</keyword>
<dbReference type="InterPro" id="IPR019311">
    <property type="entry name" value="Fy-3"/>
</dbReference>
<sequence>MEELVNSWTQSYNQEVACYAKPDVVTEDQMFSEVYHTLIHSPAMEALLDLEHTYALAIVKLQSEREADMKHLESRQQAEMEDAIAKVGTIYTDQQVNQLAQKHYDNTQLIESKWASELSNLQETQKRQYKNHVMKLHEAHINPGNGVQSYVQRVRAMSTSAVSTERDQIWQPIKMEESFTIHLGAQKKTTHNLRLLCAEVLDLCRNIPNIIGGVAVPQPQRLQTAMSLYSNNLCGLILLVDNKLNSYTGLKKEFAKLCQQSTEFHFPDLEKQFQAIEENIIAGNEWRQNKIEEPDQVSIKSGGSNSSGEKDDKLNRLIAGDFYITRHSNLSEVHLVFHLVVDDSLRDNNVNSRHPVILGIRNILKACVRYDVFTVTIPLLLVHEMSEEMTIQWCMKRAELVLKCTKGFMMELSTWGGHQSRNIQFMLPKGLSDNMFLQISAMMPTIFRVSNAIVVKSS</sequence>
<dbReference type="OrthoDB" id="415359at2759"/>
<dbReference type="EMBL" id="CAIIXF020000009">
    <property type="protein sequence ID" value="CAH1795039.1"/>
    <property type="molecule type" value="Genomic_DNA"/>
</dbReference>
<dbReference type="PANTHER" id="PTHR16525:SF0">
    <property type="entry name" value="PROTEIN C12ORF4"/>
    <property type="match status" value="1"/>
</dbReference>
<protein>
    <submittedName>
        <fullName evidence="1">Uncharacterized protein</fullName>
    </submittedName>
</protein>
<dbReference type="PANTHER" id="PTHR16525">
    <property type="entry name" value="PROTEIN C12ORF4"/>
    <property type="match status" value="1"/>
</dbReference>
<dbReference type="AlphaFoldDB" id="A0A8S4PL15"/>
<comment type="caution">
    <text evidence="1">The sequence shown here is derived from an EMBL/GenBank/DDBJ whole genome shotgun (WGS) entry which is preliminary data.</text>
</comment>
<evidence type="ECO:0000313" key="1">
    <source>
        <dbReference type="EMBL" id="CAH1795039.1"/>
    </source>
</evidence>